<reference evidence="1 2" key="1">
    <citation type="submission" date="2019-05" db="EMBL/GenBank/DDBJ databases">
        <authorList>
            <consortium name="Pathogen Informatics"/>
        </authorList>
    </citation>
    <scope>NUCLEOTIDE SEQUENCE [LARGE SCALE GENOMIC DNA]</scope>
    <source>
        <strain evidence="1 2">NCTC13032</strain>
    </source>
</reference>
<dbReference type="EMBL" id="LR590464">
    <property type="protein sequence ID" value="VTP69973.1"/>
    <property type="molecule type" value="Genomic_DNA"/>
</dbReference>
<protein>
    <submittedName>
        <fullName evidence="1">Uncharacterized protein</fullName>
    </submittedName>
</protein>
<gene>
    <name evidence="1" type="ORF">NCTC13032_04620</name>
</gene>
<accession>A0A4V6JIY3</accession>
<dbReference type="Proteomes" id="UP000310719">
    <property type="component" value="Chromosome"/>
</dbReference>
<dbReference type="AlphaFoldDB" id="A0A4V6JIY3"/>
<sequence>MNIASARVKTLRAPNRSAIQPLAGINTARVDEICADPDIEIHRLHAKAFRHIGQRGGDHRAIEKLHKERARD</sequence>
<name>A0A4V6JIY3_9ENTR</name>
<proteinExistence type="predicted"/>
<evidence type="ECO:0000313" key="1">
    <source>
        <dbReference type="EMBL" id="VTP69973.1"/>
    </source>
</evidence>
<organism evidence="1 2">
    <name type="scientific">Leclercia adecarboxylata</name>
    <dbReference type="NCBI Taxonomy" id="83655"/>
    <lineage>
        <taxon>Bacteria</taxon>
        <taxon>Pseudomonadati</taxon>
        <taxon>Pseudomonadota</taxon>
        <taxon>Gammaproteobacteria</taxon>
        <taxon>Enterobacterales</taxon>
        <taxon>Enterobacteriaceae</taxon>
        <taxon>Leclercia</taxon>
    </lineage>
</organism>
<evidence type="ECO:0000313" key="2">
    <source>
        <dbReference type="Proteomes" id="UP000310719"/>
    </source>
</evidence>